<dbReference type="InterPro" id="IPR000917">
    <property type="entry name" value="Sulfatase_N"/>
</dbReference>
<evidence type="ECO:0000256" key="6">
    <source>
        <dbReference type="ARBA" id="ARBA00023136"/>
    </source>
</evidence>
<accession>A0ABY7JQS4</accession>
<comment type="pathway">
    <text evidence="2">Cell wall biogenesis; lipoteichoic acid biosynthesis.</text>
</comment>
<sequence length="687" mass="80287">MNIKVNKLNSKYKKQKFNIKETDKYRTTSFFRSSSIFEIATVSILALLGTFIVESISRFNIMDALSFIISSPLEFFVNYGIQLIFLSIGFFLIKKNLYYLIIEYLFFVLAFISRFVYENRGMPLSPFDIISFKDVIYIMGNYINKYNILILSISLIVFISIAIIFILKDKSKANIKISKIIFILLMMFLFIMQIPLIKKAGFMDKKGSDIYLNYKKNGFIYSFIDEVFKFNGQKPDNYNADEIDKLKSYYNKKENRNINKDKSLKANIIMVQIEGFIDPSQIPYVKYSEDPIPNMRKLMYKYTSGDLKVPVTGDSTLSTEFEVLTGFNSNYTGQGEIAYKTFLSKKSSLSMLRDLSEQAYVSTAINNFDRNFHNRSIVYQNMGFDRYIPIETMTNIEKDENGFYKDKMLSEYIMQEVNKTHESNDFIFAASLKGYNNYPNYYLNSGQKIKVSVESKVSDNDKNQILYYVNRLKETDQMVGELIQKINESKEPTILVFYGDHMPNLKLFYKNKSVDNLYKTKYIIANNFRENKVDVPKLIDSYQLSGYVEKIAGIKYGPINMIHNYSSNDKNYQENLKLLEYDLLFGKNYYFNQKKIEKKSNMKLGDGKLTFDDIKTVNKSYIVSGTSFNQYTNVFIDDKEVKTIYLDKNNLKIDGEIENKKVKIYLAQKDSDGNIMYKTNSKYVNFR</sequence>
<dbReference type="PANTHER" id="PTHR47371">
    <property type="entry name" value="LIPOTEICHOIC ACID SYNTHASE"/>
    <property type="match status" value="1"/>
</dbReference>
<dbReference type="CDD" id="cd16015">
    <property type="entry name" value="LTA_synthase"/>
    <property type="match status" value="1"/>
</dbReference>
<comment type="subcellular location">
    <subcellularLocation>
        <location evidence="1">Cell membrane</location>
        <topology evidence="1">Multi-pass membrane protein</topology>
    </subcellularLocation>
</comment>
<keyword evidence="5 7" id="KW-1133">Transmembrane helix</keyword>
<dbReference type="InterPro" id="IPR050448">
    <property type="entry name" value="OpgB/LTA_synthase_biosynth"/>
</dbReference>
<feature type="transmembrane region" description="Helical" evidence="7">
    <location>
        <begin position="76"/>
        <end position="93"/>
    </location>
</feature>
<feature type="transmembrane region" description="Helical" evidence="7">
    <location>
        <begin position="36"/>
        <end position="56"/>
    </location>
</feature>
<evidence type="ECO:0000313" key="10">
    <source>
        <dbReference type="Proteomes" id="UP001164187"/>
    </source>
</evidence>
<feature type="transmembrane region" description="Helical" evidence="7">
    <location>
        <begin position="98"/>
        <end position="117"/>
    </location>
</feature>
<reference evidence="9" key="1">
    <citation type="submission" date="2022-12" db="EMBL/GenBank/DDBJ databases">
        <title>Peptostreptococcus.</title>
        <authorList>
            <person name="Lee S.H."/>
        </authorList>
    </citation>
    <scope>NUCLEOTIDE SEQUENCE</scope>
    <source>
        <strain evidence="9">CBA3647</strain>
    </source>
</reference>
<dbReference type="EMBL" id="CP114052">
    <property type="protein sequence ID" value="WAW15499.1"/>
    <property type="molecule type" value="Genomic_DNA"/>
</dbReference>
<evidence type="ECO:0000256" key="5">
    <source>
        <dbReference type="ARBA" id="ARBA00022989"/>
    </source>
</evidence>
<organism evidence="9 10">
    <name type="scientific">Peptostreptococcus equinus</name>
    <dbReference type="NCBI Taxonomy" id="3003601"/>
    <lineage>
        <taxon>Bacteria</taxon>
        <taxon>Bacillati</taxon>
        <taxon>Bacillota</taxon>
        <taxon>Clostridia</taxon>
        <taxon>Peptostreptococcales</taxon>
        <taxon>Peptostreptococcaceae</taxon>
        <taxon>Peptostreptococcus</taxon>
    </lineage>
</organism>
<evidence type="ECO:0000313" key="9">
    <source>
        <dbReference type="EMBL" id="WAW15499.1"/>
    </source>
</evidence>
<feature type="transmembrane region" description="Helical" evidence="7">
    <location>
        <begin position="146"/>
        <end position="167"/>
    </location>
</feature>
<dbReference type="Pfam" id="PF00884">
    <property type="entry name" value="Sulfatase"/>
    <property type="match status" value="1"/>
</dbReference>
<dbReference type="InterPro" id="IPR017850">
    <property type="entry name" value="Alkaline_phosphatase_core_sf"/>
</dbReference>
<keyword evidence="3" id="KW-1003">Cell membrane</keyword>
<evidence type="ECO:0000256" key="3">
    <source>
        <dbReference type="ARBA" id="ARBA00022475"/>
    </source>
</evidence>
<keyword evidence="10" id="KW-1185">Reference proteome</keyword>
<feature type="domain" description="Sulfatase N-terminal" evidence="8">
    <location>
        <begin position="267"/>
        <end position="525"/>
    </location>
</feature>
<evidence type="ECO:0000256" key="7">
    <source>
        <dbReference type="SAM" id="Phobius"/>
    </source>
</evidence>
<keyword evidence="4 7" id="KW-0812">Transmembrane</keyword>
<evidence type="ECO:0000259" key="8">
    <source>
        <dbReference type="Pfam" id="PF00884"/>
    </source>
</evidence>
<evidence type="ECO:0000256" key="4">
    <source>
        <dbReference type="ARBA" id="ARBA00022692"/>
    </source>
</evidence>
<dbReference type="Proteomes" id="UP001164187">
    <property type="component" value="Chromosome"/>
</dbReference>
<proteinExistence type="predicted"/>
<dbReference type="RefSeq" id="WP_269312170.1">
    <property type="nucleotide sequence ID" value="NZ_CP114052.1"/>
</dbReference>
<feature type="transmembrane region" description="Helical" evidence="7">
    <location>
        <begin position="179"/>
        <end position="197"/>
    </location>
</feature>
<dbReference type="Gene3D" id="3.40.720.10">
    <property type="entry name" value="Alkaline Phosphatase, subunit A"/>
    <property type="match status" value="1"/>
</dbReference>
<name>A0ABY7JQS4_9FIRM</name>
<protein>
    <submittedName>
        <fullName evidence="9">Sulfatase-like hydrolase/transferase</fullName>
    </submittedName>
</protein>
<evidence type="ECO:0000256" key="1">
    <source>
        <dbReference type="ARBA" id="ARBA00004651"/>
    </source>
</evidence>
<gene>
    <name evidence="9" type="ORF">O0R46_03380</name>
</gene>
<dbReference type="PANTHER" id="PTHR47371:SF3">
    <property type="entry name" value="PHOSPHOGLYCEROL TRANSFERASE I"/>
    <property type="match status" value="1"/>
</dbReference>
<keyword evidence="6 7" id="KW-0472">Membrane</keyword>
<evidence type="ECO:0000256" key="2">
    <source>
        <dbReference type="ARBA" id="ARBA00004936"/>
    </source>
</evidence>
<dbReference type="SUPFAM" id="SSF53649">
    <property type="entry name" value="Alkaline phosphatase-like"/>
    <property type="match status" value="1"/>
</dbReference>